<feature type="transmembrane region" description="Helical" evidence="4">
    <location>
        <begin position="414"/>
        <end position="437"/>
    </location>
</feature>
<proteinExistence type="inferred from homology"/>
<evidence type="ECO:0000256" key="3">
    <source>
        <dbReference type="ARBA" id="ARBA00022679"/>
    </source>
</evidence>
<keyword evidence="2" id="KW-0328">Glycosyltransferase</keyword>
<dbReference type="PANTHER" id="PTHR48043:SF145">
    <property type="entry name" value="FI06409P-RELATED"/>
    <property type="match status" value="1"/>
</dbReference>
<dbReference type="SUPFAM" id="SSF53756">
    <property type="entry name" value="UDP-Glycosyltransferase/glycogen phosphorylase"/>
    <property type="match status" value="2"/>
</dbReference>
<comment type="caution">
    <text evidence="5">The sequence shown here is derived from an EMBL/GenBank/DDBJ whole genome shotgun (WGS) entry which is preliminary data.</text>
</comment>
<dbReference type="CDD" id="cd03784">
    <property type="entry name" value="GT1_Gtf-like"/>
    <property type="match status" value="2"/>
</dbReference>
<organism evidence="5 6">
    <name type="scientific">Ridgeia piscesae</name>
    <name type="common">Tubeworm</name>
    <dbReference type="NCBI Taxonomy" id="27915"/>
    <lineage>
        <taxon>Eukaryota</taxon>
        <taxon>Metazoa</taxon>
        <taxon>Spiralia</taxon>
        <taxon>Lophotrochozoa</taxon>
        <taxon>Annelida</taxon>
        <taxon>Polychaeta</taxon>
        <taxon>Sedentaria</taxon>
        <taxon>Canalipalpata</taxon>
        <taxon>Sabellida</taxon>
        <taxon>Siboglinidae</taxon>
        <taxon>Ridgeia</taxon>
    </lineage>
</organism>
<dbReference type="Gene3D" id="3.40.50.2000">
    <property type="entry name" value="Glycogen Phosphorylase B"/>
    <property type="match status" value="3"/>
</dbReference>
<dbReference type="Proteomes" id="UP001209878">
    <property type="component" value="Unassembled WGS sequence"/>
</dbReference>
<keyword evidence="4" id="KW-0812">Transmembrane</keyword>
<dbReference type="FunFam" id="3.40.50.2000:FF:000021">
    <property type="entry name" value="UDP-glucuronosyltransferase"/>
    <property type="match status" value="2"/>
</dbReference>
<keyword evidence="6" id="KW-1185">Reference proteome</keyword>
<accession>A0AAD9NQU8</accession>
<dbReference type="InterPro" id="IPR050271">
    <property type="entry name" value="UDP-glycosyltransferase"/>
</dbReference>
<dbReference type="InterPro" id="IPR002213">
    <property type="entry name" value="UDP_glucos_trans"/>
</dbReference>
<keyword evidence="3" id="KW-0808">Transferase</keyword>
<keyword evidence="4" id="KW-1133">Transmembrane helix</keyword>
<dbReference type="PANTHER" id="PTHR48043">
    <property type="entry name" value="EG:EG0003.4 PROTEIN-RELATED"/>
    <property type="match status" value="1"/>
</dbReference>
<dbReference type="PROSITE" id="PS00375">
    <property type="entry name" value="UDPGT"/>
    <property type="match status" value="2"/>
</dbReference>
<evidence type="ECO:0000256" key="2">
    <source>
        <dbReference type="ARBA" id="ARBA00022676"/>
    </source>
</evidence>
<dbReference type="InterPro" id="IPR035595">
    <property type="entry name" value="UDP_glycos_trans_CS"/>
</dbReference>
<evidence type="ECO:0000313" key="6">
    <source>
        <dbReference type="Proteomes" id="UP001209878"/>
    </source>
</evidence>
<name>A0AAD9NQU8_RIDPI</name>
<reference evidence="5" key="1">
    <citation type="journal article" date="2023" name="Mol. Biol. Evol.">
        <title>Third-Generation Sequencing Reveals the Adaptive Role of the Epigenome in Three Deep-Sea Polychaetes.</title>
        <authorList>
            <person name="Perez M."/>
            <person name="Aroh O."/>
            <person name="Sun Y."/>
            <person name="Lan Y."/>
            <person name="Juniper S.K."/>
            <person name="Young C.R."/>
            <person name="Angers B."/>
            <person name="Qian P.Y."/>
        </authorList>
    </citation>
    <scope>NUCLEOTIDE SEQUENCE</scope>
    <source>
        <strain evidence="5">R07B-5</strain>
    </source>
</reference>
<comment type="similarity">
    <text evidence="1">Belongs to the UDP-glycosyltransferase family.</text>
</comment>
<evidence type="ECO:0000313" key="5">
    <source>
        <dbReference type="EMBL" id="KAK2179407.1"/>
    </source>
</evidence>
<gene>
    <name evidence="5" type="ORF">NP493_492g01047</name>
</gene>
<sequence>MYEETMIKRNFTYFKQSHRVNPDTVDIESLLFSAQTSPYKLLALRSLLMKVTELTTDWCINLFENQSLVRDLEDATFDLVIVDGMDIFRCGYMIPYRLGVPYVTLTPRHDGWSAGIPTSPAGEGMMGLTSLSKDPSFLERLASVAVYVAGSTLNPRYSVPDELIARYVPDREATTFDELFRRSELFLINREIICLDYPRLYTPHYQFIGGFGVRSSRPLPEDLERFVQGSGEAGVIVLTFGSAVRRLTPEIVAKLFAGLRSVKQRVVMRLAGQATDVPANVWLSEWLPQNDLLGHAKTVLFITHGGVNGQLEALYHGVPLLTMPLFGDQKYNGKVAQDKGFGLTLDPYNFTAEELTDTVNNMLGVDARYRQILARCSAIVRSFPSAQERFVFWVDHILRFGGAHLRPTFVDLPMWKLFLLDIVAFVLVLLVSVVLMCRCCCRCTRSDKMALNMAVLTTALIGLVICDVTSGSRILMLPSVHRATVMYFMEGGEVLKKAGHEVYLLVEPMHAANMIKRNFAYFTQSHRINPADFEIESLLFSEQTSPYRLLVLRNLLTVLTEWTTEWCVNVFENRSLMRELEDAKFDLVIVDGMDYFRCGYMIPYRLGVPYVTLTPQHDGWSAGIPTSPAGEGMVGLTSLSKDPSFLERLASVAVFVASKTLHPRYSISDELIARYVPDRDATTFDELFRRSELFLVNREIICLDYPRLYTPHYQFIGGFGVRSSRPLPEDLERFVQGSGEAGVIVLTFGSAVRRLTPEIVAKLFVGLRSVKQRVVMRLAGQATDVPANVWLSEWLPQNDLLGHAKTVLFITHGGVNGQLEALYHGVPLLTMPLFGDQKYNGKVAQDKGFGLTLDPYNFTAEELTDTINSMLGVDARYRQTIARCSAIVRSFPSAQEKFVFWVDHILRFGGAHLRPTFVDLPMWKLFLLDIVAFVLVLLVSVVLMCRCCCRCVKRRCRRTHSKTKKE</sequence>
<feature type="transmembrane region" description="Helical" evidence="4">
    <location>
        <begin position="449"/>
        <end position="465"/>
    </location>
</feature>
<feature type="transmembrane region" description="Helical" evidence="4">
    <location>
        <begin position="922"/>
        <end position="945"/>
    </location>
</feature>
<protein>
    <recommendedName>
        <fullName evidence="7">UDP-glycosyltransferases domain-containing protein</fullName>
    </recommendedName>
</protein>
<dbReference type="AlphaFoldDB" id="A0AAD9NQU8"/>
<evidence type="ECO:0000256" key="4">
    <source>
        <dbReference type="SAM" id="Phobius"/>
    </source>
</evidence>
<evidence type="ECO:0000256" key="1">
    <source>
        <dbReference type="ARBA" id="ARBA00009995"/>
    </source>
</evidence>
<dbReference type="Pfam" id="PF00201">
    <property type="entry name" value="UDPGT"/>
    <property type="match status" value="2"/>
</dbReference>
<dbReference type="EMBL" id="JAODUO010000492">
    <property type="protein sequence ID" value="KAK2179407.1"/>
    <property type="molecule type" value="Genomic_DNA"/>
</dbReference>
<evidence type="ECO:0008006" key="7">
    <source>
        <dbReference type="Google" id="ProtNLM"/>
    </source>
</evidence>
<dbReference type="GO" id="GO:0008194">
    <property type="term" value="F:UDP-glycosyltransferase activity"/>
    <property type="evidence" value="ECO:0007669"/>
    <property type="project" value="InterPro"/>
</dbReference>
<keyword evidence="4" id="KW-0472">Membrane</keyword>